<protein>
    <submittedName>
        <fullName evidence="1">Uncharacterized protein</fullName>
    </submittedName>
</protein>
<comment type="caution">
    <text evidence="1">The sequence shown here is derived from an EMBL/GenBank/DDBJ whole genome shotgun (WGS) entry which is preliminary data.</text>
</comment>
<dbReference type="AlphaFoldDB" id="A0ABD2A6Q7"/>
<keyword evidence="2" id="KW-1185">Reference proteome</keyword>
<organism evidence="1 2">
    <name type="scientific">Vespula squamosa</name>
    <name type="common">Southern yellow jacket</name>
    <name type="synonym">Wasp</name>
    <dbReference type="NCBI Taxonomy" id="30214"/>
    <lineage>
        <taxon>Eukaryota</taxon>
        <taxon>Metazoa</taxon>
        <taxon>Ecdysozoa</taxon>
        <taxon>Arthropoda</taxon>
        <taxon>Hexapoda</taxon>
        <taxon>Insecta</taxon>
        <taxon>Pterygota</taxon>
        <taxon>Neoptera</taxon>
        <taxon>Endopterygota</taxon>
        <taxon>Hymenoptera</taxon>
        <taxon>Apocrita</taxon>
        <taxon>Aculeata</taxon>
        <taxon>Vespoidea</taxon>
        <taxon>Vespidae</taxon>
        <taxon>Vespinae</taxon>
        <taxon>Vespula</taxon>
    </lineage>
</organism>
<evidence type="ECO:0000313" key="1">
    <source>
        <dbReference type="EMBL" id="KAL2716046.1"/>
    </source>
</evidence>
<dbReference type="Proteomes" id="UP001607302">
    <property type="component" value="Unassembled WGS sequence"/>
</dbReference>
<accession>A0ABD2A6Q7</accession>
<name>A0ABD2A6Q7_VESSQ</name>
<proteinExistence type="predicted"/>
<reference evidence="1 2" key="1">
    <citation type="journal article" date="2024" name="Ann. Entomol. Soc. Am.">
        <title>Genomic analyses of the southern and eastern yellowjacket wasps (Hymenoptera: Vespidae) reveal evolutionary signatures of social life.</title>
        <authorList>
            <person name="Catto M.A."/>
            <person name="Caine P.B."/>
            <person name="Orr S.E."/>
            <person name="Hunt B.G."/>
            <person name="Goodisman M.A.D."/>
        </authorList>
    </citation>
    <scope>NUCLEOTIDE SEQUENCE [LARGE SCALE GENOMIC DNA]</scope>
    <source>
        <strain evidence="1">233</strain>
        <tissue evidence="1">Head and thorax</tissue>
    </source>
</reference>
<gene>
    <name evidence="1" type="ORF">V1478_013722</name>
</gene>
<dbReference type="EMBL" id="JAUDFV010000154">
    <property type="protein sequence ID" value="KAL2716046.1"/>
    <property type="molecule type" value="Genomic_DNA"/>
</dbReference>
<sequence length="62" mass="7343">MSQLSNCRKICRLFHRHTVLWDTSTRCDNKIFFRTRVCLSNNQNTFSIEYTEGIYVLAVPKS</sequence>
<evidence type="ECO:0000313" key="2">
    <source>
        <dbReference type="Proteomes" id="UP001607302"/>
    </source>
</evidence>